<dbReference type="AlphaFoldDB" id="A0A4C1YJW9"/>
<evidence type="ECO:0000313" key="3">
    <source>
        <dbReference type="Proteomes" id="UP000299102"/>
    </source>
</evidence>
<accession>A0A4C1YJW9</accession>
<proteinExistence type="predicted"/>
<dbReference type="EMBL" id="BGZK01001218">
    <property type="protein sequence ID" value="GBP74687.1"/>
    <property type="molecule type" value="Genomic_DNA"/>
</dbReference>
<feature type="region of interest" description="Disordered" evidence="1">
    <location>
        <begin position="151"/>
        <end position="183"/>
    </location>
</feature>
<protein>
    <submittedName>
        <fullName evidence="2">Uncharacterized protein</fullName>
    </submittedName>
</protein>
<dbReference type="Proteomes" id="UP000299102">
    <property type="component" value="Unassembled WGS sequence"/>
</dbReference>
<evidence type="ECO:0000313" key="2">
    <source>
        <dbReference type="EMBL" id="GBP74687.1"/>
    </source>
</evidence>
<comment type="caution">
    <text evidence="2">The sequence shown here is derived from an EMBL/GenBank/DDBJ whole genome shotgun (WGS) entry which is preliminary data.</text>
</comment>
<organism evidence="2 3">
    <name type="scientific">Eumeta variegata</name>
    <name type="common">Bagworm moth</name>
    <name type="synonym">Eumeta japonica</name>
    <dbReference type="NCBI Taxonomy" id="151549"/>
    <lineage>
        <taxon>Eukaryota</taxon>
        <taxon>Metazoa</taxon>
        <taxon>Ecdysozoa</taxon>
        <taxon>Arthropoda</taxon>
        <taxon>Hexapoda</taxon>
        <taxon>Insecta</taxon>
        <taxon>Pterygota</taxon>
        <taxon>Neoptera</taxon>
        <taxon>Endopterygota</taxon>
        <taxon>Lepidoptera</taxon>
        <taxon>Glossata</taxon>
        <taxon>Ditrysia</taxon>
        <taxon>Tineoidea</taxon>
        <taxon>Psychidae</taxon>
        <taxon>Oiketicinae</taxon>
        <taxon>Eumeta</taxon>
    </lineage>
</organism>
<reference evidence="2 3" key="1">
    <citation type="journal article" date="2019" name="Commun. Biol.">
        <title>The bagworm genome reveals a unique fibroin gene that provides high tensile strength.</title>
        <authorList>
            <person name="Kono N."/>
            <person name="Nakamura H."/>
            <person name="Ohtoshi R."/>
            <person name="Tomita M."/>
            <person name="Numata K."/>
            <person name="Arakawa K."/>
        </authorList>
    </citation>
    <scope>NUCLEOTIDE SEQUENCE [LARGE SCALE GENOMIC DNA]</scope>
</reference>
<evidence type="ECO:0000256" key="1">
    <source>
        <dbReference type="SAM" id="MobiDB-lite"/>
    </source>
</evidence>
<gene>
    <name evidence="2" type="ORF">EVAR_58953_1</name>
</gene>
<sequence length="183" mass="19846">MSLFEGLTKLTNTLCESVNALRALDIDSLAKLPSFKQSNESSASTERQENASSSLACATTPLGLQPNSNASLTSSQPVKILGTVPEYALYLKIFYMNIQVRNVLDTLEIAGVHGQGKLRESKKTDLSYHLLRNVSLPFLNHAGAQHSELSAAARSRHEQKEFKGADARLTAAAAEPPRAPRRA</sequence>
<feature type="compositionally biased region" description="Basic and acidic residues" evidence="1">
    <location>
        <begin position="155"/>
        <end position="166"/>
    </location>
</feature>
<name>A0A4C1YJW9_EUMVA</name>
<feature type="compositionally biased region" description="Low complexity" evidence="1">
    <location>
        <begin position="167"/>
        <end position="176"/>
    </location>
</feature>
<keyword evidence="3" id="KW-1185">Reference proteome</keyword>